<comment type="function">
    <text evidence="3">Responsible for the release of ribosomes from messenger RNA at the termination of protein biosynthesis. May increase the efficiency of translation by recycling ribosomes from one round of translation to another.</text>
</comment>
<evidence type="ECO:0000259" key="4">
    <source>
        <dbReference type="Pfam" id="PF01765"/>
    </source>
</evidence>
<organism evidence="5 6">
    <name type="scientific">Candidatus Gottesmanbacteria bacterium RBG_13_45_10</name>
    <dbReference type="NCBI Taxonomy" id="1798370"/>
    <lineage>
        <taxon>Bacteria</taxon>
        <taxon>Candidatus Gottesmaniibacteriota</taxon>
    </lineage>
</organism>
<dbReference type="InterPro" id="IPR023584">
    <property type="entry name" value="Ribosome_recyc_fac_dom"/>
</dbReference>
<evidence type="ECO:0000256" key="3">
    <source>
        <dbReference type="HAMAP-Rule" id="MF_00040"/>
    </source>
</evidence>
<dbReference type="Proteomes" id="UP000177268">
    <property type="component" value="Unassembled WGS sequence"/>
</dbReference>
<accession>A0A1F5ZGU8</accession>
<evidence type="ECO:0000256" key="1">
    <source>
        <dbReference type="ARBA" id="ARBA00005912"/>
    </source>
</evidence>
<dbReference type="NCBIfam" id="TIGR00496">
    <property type="entry name" value="frr"/>
    <property type="match status" value="1"/>
</dbReference>
<evidence type="ECO:0000313" key="5">
    <source>
        <dbReference type="EMBL" id="OGG11523.1"/>
    </source>
</evidence>
<evidence type="ECO:0000313" key="6">
    <source>
        <dbReference type="Proteomes" id="UP000177268"/>
    </source>
</evidence>
<protein>
    <recommendedName>
        <fullName evidence="3">Ribosome-recycling factor</fullName>
        <shortName evidence="3">RRF</shortName>
    </recommendedName>
    <alternativeName>
        <fullName evidence="3">Ribosome-releasing factor</fullName>
    </alternativeName>
</protein>
<dbReference type="EMBL" id="MFIZ01000025">
    <property type="protein sequence ID" value="OGG11523.1"/>
    <property type="molecule type" value="Genomic_DNA"/>
</dbReference>
<feature type="domain" description="Ribosome recycling factor" evidence="4">
    <location>
        <begin position="20"/>
        <end position="184"/>
    </location>
</feature>
<dbReference type="PANTHER" id="PTHR20982">
    <property type="entry name" value="RIBOSOME RECYCLING FACTOR"/>
    <property type="match status" value="1"/>
</dbReference>
<dbReference type="SUPFAM" id="SSF55194">
    <property type="entry name" value="Ribosome recycling factor, RRF"/>
    <property type="match status" value="1"/>
</dbReference>
<comment type="caution">
    <text evidence="5">The sequence shown here is derived from an EMBL/GenBank/DDBJ whole genome shotgun (WGS) entry which is preliminary data.</text>
</comment>
<dbReference type="GO" id="GO:0043023">
    <property type="term" value="F:ribosomal large subunit binding"/>
    <property type="evidence" value="ECO:0007669"/>
    <property type="project" value="TreeGrafter"/>
</dbReference>
<dbReference type="FunFam" id="3.30.1360.40:FF:000001">
    <property type="entry name" value="Ribosome-recycling factor"/>
    <property type="match status" value="1"/>
</dbReference>
<proteinExistence type="inferred from homology"/>
<dbReference type="Pfam" id="PF01765">
    <property type="entry name" value="RRF"/>
    <property type="match status" value="1"/>
</dbReference>
<name>A0A1F5ZGU8_9BACT</name>
<comment type="similarity">
    <text evidence="1 3">Belongs to the RRF family.</text>
</comment>
<dbReference type="PANTHER" id="PTHR20982:SF3">
    <property type="entry name" value="MITOCHONDRIAL RIBOSOME RECYCLING FACTOR PSEUDO 1"/>
    <property type="match status" value="1"/>
</dbReference>
<dbReference type="InterPro" id="IPR002661">
    <property type="entry name" value="Ribosome_recyc_fac"/>
</dbReference>
<reference evidence="5 6" key="1">
    <citation type="journal article" date="2016" name="Nat. Commun.">
        <title>Thousands of microbial genomes shed light on interconnected biogeochemical processes in an aquifer system.</title>
        <authorList>
            <person name="Anantharaman K."/>
            <person name="Brown C.T."/>
            <person name="Hug L.A."/>
            <person name="Sharon I."/>
            <person name="Castelle C.J."/>
            <person name="Probst A.J."/>
            <person name="Thomas B.C."/>
            <person name="Singh A."/>
            <person name="Wilkins M.J."/>
            <person name="Karaoz U."/>
            <person name="Brodie E.L."/>
            <person name="Williams K.H."/>
            <person name="Hubbard S.S."/>
            <person name="Banfield J.F."/>
        </authorList>
    </citation>
    <scope>NUCLEOTIDE SEQUENCE [LARGE SCALE GENOMIC DNA]</scope>
</reference>
<dbReference type="Gene3D" id="1.10.132.20">
    <property type="entry name" value="Ribosome-recycling factor"/>
    <property type="match status" value="1"/>
</dbReference>
<dbReference type="GO" id="GO:0006415">
    <property type="term" value="P:translational termination"/>
    <property type="evidence" value="ECO:0007669"/>
    <property type="project" value="UniProtKB-UniRule"/>
</dbReference>
<sequence length="186" mass="20794">MEQILSRAHEKMRKALEISKNDLSSIRSGRATPALVEHMVIAAYGGSQHLKLMEMATITTMDAKTLVIAPYDPSVIVDIEKGILEANTGLTPVIDGEIIRISIPPLSEERRLEYIKLAKAKLESGRVMIRQIRQEAMHGLTREADAKTISEDQQKHGERLVQELTDEMVAEIDALGKKKEEELLQV</sequence>
<dbReference type="AlphaFoldDB" id="A0A1F5ZGU8"/>
<dbReference type="HAMAP" id="MF_00040">
    <property type="entry name" value="RRF"/>
    <property type="match status" value="1"/>
</dbReference>
<evidence type="ECO:0000256" key="2">
    <source>
        <dbReference type="ARBA" id="ARBA00022917"/>
    </source>
</evidence>
<dbReference type="InterPro" id="IPR036191">
    <property type="entry name" value="RRF_sf"/>
</dbReference>
<dbReference type="STRING" id="1798370.A2Z00_02740"/>
<dbReference type="CDD" id="cd00520">
    <property type="entry name" value="RRF"/>
    <property type="match status" value="1"/>
</dbReference>
<dbReference type="GO" id="GO:0005737">
    <property type="term" value="C:cytoplasm"/>
    <property type="evidence" value="ECO:0007669"/>
    <property type="project" value="UniProtKB-SubCell"/>
</dbReference>
<keyword evidence="3" id="KW-0963">Cytoplasm</keyword>
<keyword evidence="2 3" id="KW-0648">Protein biosynthesis</keyword>
<gene>
    <name evidence="3" type="primary">frr</name>
    <name evidence="5" type="ORF">A2Z00_02740</name>
</gene>
<comment type="subcellular location">
    <subcellularLocation>
        <location evidence="3">Cytoplasm</location>
    </subcellularLocation>
</comment>
<dbReference type="Gene3D" id="3.30.1360.40">
    <property type="match status" value="1"/>
</dbReference>